<comment type="caution">
    <text evidence="15">The sequence shown here is derived from an EMBL/GenBank/DDBJ whole genome shotgun (WGS) entry which is preliminary data.</text>
</comment>
<dbReference type="Pfam" id="PF00686">
    <property type="entry name" value="CBM_20"/>
    <property type="match status" value="1"/>
</dbReference>
<dbReference type="FunFam" id="1.50.10.10:FF:000018">
    <property type="entry name" value="Glucoamylase"/>
    <property type="match status" value="1"/>
</dbReference>
<dbReference type="SUPFAM" id="SSF49452">
    <property type="entry name" value="Starch-binding domain-like"/>
    <property type="match status" value="1"/>
</dbReference>
<dbReference type="InterPro" id="IPR013784">
    <property type="entry name" value="Carb-bd-like_fold"/>
</dbReference>
<keyword evidence="8" id="KW-0326">Glycosidase</keyword>
<comment type="similarity">
    <text evidence="2">Belongs to the glycosyl hydrolase 15 family.</text>
</comment>
<evidence type="ECO:0000256" key="10">
    <source>
        <dbReference type="ARBA" id="ARBA00033442"/>
    </source>
</evidence>
<feature type="binding site" evidence="13">
    <location>
        <position position="83"/>
    </location>
    <ligand>
        <name>substrate</name>
    </ligand>
</feature>
<dbReference type="CDD" id="cd05811">
    <property type="entry name" value="CBM20_glucoamylase"/>
    <property type="match status" value="1"/>
</dbReference>
<keyword evidence="16" id="KW-1185">Reference proteome</keyword>
<accession>A0A8H3F772</accession>
<dbReference type="FunFam" id="2.60.40.10:FF:000552">
    <property type="entry name" value="Related to glucoamylase"/>
    <property type="match status" value="1"/>
</dbReference>
<dbReference type="InterPro" id="IPR012341">
    <property type="entry name" value="6hp_glycosidase-like_sf"/>
</dbReference>
<dbReference type="PRINTS" id="PR00736">
    <property type="entry name" value="GLHYDRLASE15"/>
</dbReference>
<evidence type="ECO:0000256" key="9">
    <source>
        <dbReference type="ARBA" id="ARBA00023326"/>
    </source>
</evidence>
<feature type="active site" description="Proton donor" evidence="12">
    <location>
        <position position="142"/>
    </location>
</feature>
<evidence type="ECO:0000256" key="7">
    <source>
        <dbReference type="ARBA" id="ARBA00023277"/>
    </source>
</evidence>
<dbReference type="EC" id="3.2.1.3" evidence="3"/>
<evidence type="ECO:0000256" key="8">
    <source>
        <dbReference type="ARBA" id="ARBA00023295"/>
    </source>
</evidence>
<dbReference type="InterPro" id="IPR000165">
    <property type="entry name" value="Glucoamylase"/>
</dbReference>
<keyword evidence="4" id="KW-0732">Signal</keyword>
<keyword evidence="7" id="KW-0119">Carbohydrate metabolism</keyword>
<dbReference type="PIRSF" id="PIRSF001031">
    <property type="entry name" value="Glu-a-glcsd_SBD"/>
    <property type="match status" value="1"/>
</dbReference>
<dbReference type="InterPro" id="IPR008928">
    <property type="entry name" value="6-hairpin_glycosidase_sf"/>
</dbReference>
<dbReference type="InterPro" id="IPR013783">
    <property type="entry name" value="Ig-like_fold"/>
</dbReference>
<dbReference type="Gene3D" id="2.60.40.10">
    <property type="entry name" value="Immunoglobulins"/>
    <property type="match status" value="1"/>
</dbReference>
<dbReference type="EMBL" id="CAJPDQ010000014">
    <property type="protein sequence ID" value="CAF9919396.1"/>
    <property type="molecule type" value="Genomic_DNA"/>
</dbReference>
<dbReference type="PANTHER" id="PTHR31616">
    <property type="entry name" value="TREHALASE"/>
    <property type="match status" value="1"/>
</dbReference>
<comment type="catalytic activity">
    <reaction evidence="1">
        <text>Hydrolysis of terminal (1-&gt;4)-linked alpha-D-glucose residues successively from non-reducing ends of the chains with release of beta-D-glucose.</text>
        <dbReference type="EC" id="3.2.1.3"/>
    </reaction>
</comment>
<feature type="active site" description="Proton acceptor" evidence="12">
    <location>
        <position position="139"/>
    </location>
</feature>
<keyword evidence="9" id="KW-0624">Polysaccharide degradation</keyword>
<dbReference type="InterPro" id="IPR034836">
    <property type="entry name" value="CBM20_glucoamylase"/>
</dbReference>
<evidence type="ECO:0000256" key="12">
    <source>
        <dbReference type="PIRSR" id="PIRSR001031-1"/>
    </source>
</evidence>
<evidence type="ECO:0000313" key="15">
    <source>
        <dbReference type="EMBL" id="CAF9919396.1"/>
    </source>
</evidence>
<dbReference type="GO" id="GO:0000324">
    <property type="term" value="C:fungal-type vacuole"/>
    <property type="evidence" value="ECO:0007669"/>
    <property type="project" value="TreeGrafter"/>
</dbReference>
<dbReference type="InterPro" id="IPR008291">
    <property type="entry name" value="Glucoamylase_SBD"/>
</dbReference>
<evidence type="ECO:0000256" key="5">
    <source>
        <dbReference type="ARBA" id="ARBA00022801"/>
    </source>
</evidence>
<proteinExistence type="inferred from homology"/>
<dbReference type="Pfam" id="PF00723">
    <property type="entry name" value="Glyco_hydro_15"/>
    <property type="match status" value="1"/>
</dbReference>
<evidence type="ECO:0000256" key="6">
    <source>
        <dbReference type="ARBA" id="ARBA00023180"/>
    </source>
</evidence>
<dbReference type="AlphaFoldDB" id="A0A8H3F772"/>
<dbReference type="GO" id="GO:0000272">
    <property type="term" value="P:polysaccharide catabolic process"/>
    <property type="evidence" value="ECO:0007669"/>
    <property type="project" value="UniProtKB-KW"/>
</dbReference>
<dbReference type="Gene3D" id="1.50.10.10">
    <property type="match status" value="1"/>
</dbReference>
<reference evidence="15" key="1">
    <citation type="submission" date="2021-03" db="EMBL/GenBank/DDBJ databases">
        <authorList>
            <person name="Tagirdzhanova G."/>
        </authorList>
    </citation>
    <scope>NUCLEOTIDE SEQUENCE</scope>
</reference>
<protein>
    <recommendedName>
        <fullName evidence="3">glucan 1,4-alpha-glucosidase</fullName>
        <ecNumber evidence="3">3.2.1.3</ecNumber>
    </recommendedName>
    <alternativeName>
        <fullName evidence="11">1,4-alpha-D-glucan glucohydrolase</fullName>
    </alternativeName>
    <alternativeName>
        <fullName evidence="10">Glucan 1,4-alpha-glucosidase</fullName>
    </alternativeName>
</protein>
<evidence type="ECO:0000256" key="13">
    <source>
        <dbReference type="PIRSR" id="PIRSR001031-2"/>
    </source>
</evidence>
<dbReference type="GO" id="GO:0004339">
    <property type="term" value="F:glucan 1,4-alpha-glucosidase activity"/>
    <property type="evidence" value="ECO:0007669"/>
    <property type="project" value="UniProtKB-EC"/>
</dbReference>
<feature type="domain" description="CBM20" evidence="14">
    <location>
        <begin position="437"/>
        <end position="544"/>
    </location>
</feature>
<dbReference type="OrthoDB" id="6123450at2759"/>
<evidence type="ECO:0000256" key="3">
    <source>
        <dbReference type="ARBA" id="ARBA00012593"/>
    </source>
</evidence>
<dbReference type="Proteomes" id="UP000664169">
    <property type="component" value="Unassembled WGS sequence"/>
</dbReference>
<evidence type="ECO:0000256" key="4">
    <source>
        <dbReference type="ARBA" id="ARBA00022729"/>
    </source>
</evidence>
<keyword evidence="6" id="KW-0325">Glycoprotein</keyword>
<evidence type="ECO:0000256" key="11">
    <source>
        <dbReference type="ARBA" id="ARBA00033473"/>
    </source>
</evidence>
<name>A0A8H3F772_9LECA</name>
<gene>
    <name evidence="15" type="ORF">GOMPHAMPRED_001781</name>
</gene>
<dbReference type="InterPro" id="IPR002044">
    <property type="entry name" value="CBM20"/>
</dbReference>
<evidence type="ECO:0000313" key="16">
    <source>
        <dbReference type="Proteomes" id="UP000664169"/>
    </source>
</evidence>
<keyword evidence="5" id="KW-0378">Hydrolase</keyword>
<evidence type="ECO:0000256" key="1">
    <source>
        <dbReference type="ARBA" id="ARBA00001863"/>
    </source>
</evidence>
<evidence type="ECO:0000256" key="2">
    <source>
        <dbReference type="ARBA" id="ARBA00006188"/>
    </source>
</evidence>
<dbReference type="SUPFAM" id="SSF48208">
    <property type="entry name" value="Six-hairpin glycosidases"/>
    <property type="match status" value="1"/>
</dbReference>
<sequence>MTNYNEDKGNTDCFSWTRDSALTFKLIVDSFIAGDKSLEPIIKNYIVAQANLQTVSNPSGGLSTGGLAEPKFNLDETAFTGSWGRPQRDGPALRATALIAYGRYLLANGQSSVASNILWPIISNDLSYVMGNWNQTTFDLWEEVKGSSFFTTAVQHRALVEGASFATLIGQSCPGCTSQAPQVLCFLQSYWNGNYIVANINQNNGRSGKDSNTILGSIHTFDTAAGCDASTFQPCSDKALANLKAYVDSFRSIYGINSGRGEGQAAAVGRYPEDVYYNGNPWYISTAAVAEQLYDALYQWNKIGSITITPISLAFFQDFQPSVTTGTYKSGSSTYSSLSSAIKTYADGFMTIVQQYTPANGSISEQFDRNTGAQLSAYDLTWSFAAFLTAGNARANTFPASWGEPSANSIPSQCIATSFAGPYATPTATVFPTGTSTPNCSPNTVTFDVTKSTVYGENLYVVGNQSSLGEWSTTAGVKMDANRYTSSNPQWETTMTFAPGVAFEYKYYKTNTDGSVTWENGGNRVFKVGQQCAGAVSQTDAWQS</sequence>
<dbReference type="PROSITE" id="PS51166">
    <property type="entry name" value="CBM20"/>
    <property type="match status" value="1"/>
</dbReference>
<dbReference type="SMART" id="SM01065">
    <property type="entry name" value="CBM_2"/>
    <property type="match status" value="1"/>
</dbReference>
<organism evidence="15 16">
    <name type="scientific">Gomphillus americanus</name>
    <dbReference type="NCBI Taxonomy" id="1940652"/>
    <lineage>
        <taxon>Eukaryota</taxon>
        <taxon>Fungi</taxon>
        <taxon>Dikarya</taxon>
        <taxon>Ascomycota</taxon>
        <taxon>Pezizomycotina</taxon>
        <taxon>Lecanoromycetes</taxon>
        <taxon>OSLEUM clade</taxon>
        <taxon>Ostropomycetidae</taxon>
        <taxon>Ostropales</taxon>
        <taxon>Graphidaceae</taxon>
        <taxon>Gomphilloideae</taxon>
        <taxon>Gomphillus</taxon>
    </lineage>
</organism>
<dbReference type="PANTHER" id="PTHR31616:SF12">
    <property type="entry name" value="GLUCOAMYLASE"/>
    <property type="match status" value="1"/>
</dbReference>
<dbReference type="GO" id="GO:2001070">
    <property type="term" value="F:starch binding"/>
    <property type="evidence" value="ECO:0007669"/>
    <property type="project" value="InterPro"/>
</dbReference>
<dbReference type="InterPro" id="IPR011613">
    <property type="entry name" value="GH15-like"/>
</dbReference>
<evidence type="ECO:0000259" key="14">
    <source>
        <dbReference type="PROSITE" id="PS51166"/>
    </source>
</evidence>